<organism evidence="3 4">
    <name type="scientific">Mycolicibacterium monacense</name>
    <name type="common">Mycobacterium monacense</name>
    <dbReference type="NCBI Taxonomy" id="85693"/>
    <lineage>
        <taxon>Bacteria</taxon>
        <taxon>Bacillati</taxon>
        <taxon>Actinomycetota</taxon>
        <taxon>Actinomycetes</taxon>
        <taxon>Mycobacteriales</taxon>
        <taxon>Mycobacteriaceae</taxon>
        <taxon>Mycolicibacterium</taxon>
    </lineage>
</organism>
<accession>A0AAD1IPY4</accession>
<feature type="compositionally biased region" description="Basic and acidic residues" evidence="1">
    <location>
        <begin position="92"/>
        <end position="114"/>
    </location>
</feature>
<evidence type="ECO:0000313" key="3">
    <source>
        <dbReference type="EMBL" id="BBZ58781.1"/>
    </source>
</evidence>
<protein>
    <submittedName>
        <fullName evidence="3">Uncharacterized protein</fullName>
    </submittedName>
</protein>
<proteinExistence type="predicted"/>
<dbReference type="EMBL" id="AP022617">
    <property type="protein sequence ID" value="BBZ58781.1"/>
    <property type="molecule type" value="Genomic_DNA"/>
</dbReference>
<dbReference type="AlphaFoldDB" id="A0AAD1IPY4"/>
<reference evidence="3 4" key="1">
    <citation type="journal article" date="2019" name="Emerg. Microbes Infect.">
        <title>Comprehensive subspecies identification of 175 nontuberculous mycobacteria species based on 7547 genomic profiles.</title>
        <authorList>
            <person name="Matsumoto Y."/>
            <person name="Kinjo T."/>
            <person name="Motooka D."/>
            <person name="Nabeya D."/>
            <person name="Jung N."/>
            <person name="Uechi K."/>
            <person name="Horii T."/>
            <person name="Iida T."/>
            <person name="Fujita J."/>
            <person name="Nakamura S."/>
        </authorList>
    </citation>
    <scope>NUCLEOTIDE SEQUENCE [LARGE SCALE GENOMIC DNA]</scope>
    <source>
        <strain evidence="3 4">JCM 15658</strain>
    </source>
</reference>
<feature type="transmembrane region" description="Helical" evidence="2">
    <location>
        <begin position="40"/>
        <end position="64"/>
    </location>
</feature>
<evidence type="ECO:0000313" key="4">
    <source>
        <dbReference type="Proteomes" id="UP000466039"/>
    </source>
</evidence>
<sequence>MKLRYLLVPLGVALLFFYIGYVTGRWQEVPGETDSWKDLAQPVAVVGAGFLALLAGLAGLFGVLESSRRVQEDNRLSRERIEEDNRLSRERIEEDNRASRERIEEDNRASREQIETENLATRNREERSERLNRCWERFTWVVEHTSGHGQGSEIFPPESVSEVVHTLVEEARMLDDGTLVAALTEYQKVVAEEFAASLDLASEPAETQNGSEDEI</sequence>
<keyword evidence="4" id="KW-1185">Reference proteome</keyword>
<keyword evidence="2" id="KW-0812">Transmembrane</keyword>
<gene>
    <name evidence="3" type="ORF">MMON_00820</name>
</gene>
<feature type="region of interest" description="Disordered" evidence="1">
    <location>
        <begin position="92"/>
        <end position="126"/>
    </location>
</feature>
<name>A0AAD1IPY4_MYCMB</name>
<keyword evidence="2" id="KW-0472">Membrane</keyword>
<evidence type="ECO:0000256" key="1">
    <source>
        <dbReference type="SAM" id="MobiDB-lite"/>
    </source>
</evidence>
<dbReference type="RefSeq" id="WP_133056661.1">
    <property type="nucleotide sequence ID" value="NZ_AP022617.1"/>
</dbReference>
<dbReference type="Proteomes" id="UP000466039">
    <property type="component" value="Chromosome"/>
</dbReference>
<evidence type="ECO:0000256" key="2">
    <source>
        <dbReference type="SAM" id="Phobius"/>
    </source>
</evidence>
<keyword evidence="2" id="KW-1133">Transmembrane helix</keyword>